<feature type="region of interest" description="Disordered" evidence="2">
    <location>
        <begin position="428"/>
        <end position="473"/>
    </location>
</feature>
<dbReference type="Pfam" id="PF23286">
    <property type="entry name" value="LRR_13"/>
    <property type="match status" value="2"/>
</dbReference>
<comment type="caution">
    <text evidence="4">The sequence shown here is derived from an EMBL/GenBank/DDBJ whole genome shotgun (WGS) entry which is preliminary data.</text>
</comment>
<dbReference type="InterPro" id="IPR058546">
    <property type="entry name" value="RPS4B/Roq1-like_LRR"/>
</dbReference>
<name>A0A6A1UJX2_9ROSI</name>
<keyword evidence="5" id="KW-1185">Reference proteome</keyword>
<dbReference type="Gene3D" id="3.80.10.10">
    <property type="entry name" value="Ribonuclease Inhibitor"/>
    <property type="match status" value="1"/>
</dbReference>
<dbReference type="SUPFAM" id="SSF52058">
    <property type="entry name" value="L domain-like"/>
    <property type="match status" value="1"/>
</dbReference>
<dbReference type="OrthoDB" id="1901675at2759"/>
<gene>
    <name evidence="4" type="ORF">CJ030_MR0G006943</name>
</gene>
<proteinExistence type="predicted"/>
<evidence type="ECO:0000256" key="2">
    <source>
        <dbReference type="SAM" id="MobiDB-lite"/>
    </source>
</evidence>
<evidence type="ECO:0000313" key="4">
    <source>
        <dbReference type="EMBL" id="KAB1200559.1"/>
    </source>
</evidence>
<dbReference type="AlphaFoldDB" id="A0A6A1UJX2"/>
<feature type="compositionally biased region" description="Polar residues" evidence="2">
    <location>
        <begin position="454"/>
        <end position="473"/>
    </location>
</feature>
<dbReference type="PANTHER" id="PTHR16083:SF83">
    <property type="entry name" value="LEUCINE-RICH REPEAT-CONTAINING PROTEIN 40"/>
    <property type="match status" value="1"/>
</dbReference>
<reference evidence="4 5" key="1">
    <citation type="journal article" date="2019" name="Plant Biotechnol. J.">
        <title>The red bayberry genome and genetic basis of sex determination.</title>
        <authorList>
            <person name="Jia H.M."/>
            <person name="Jia H.J."/>
            <person name="Cai Q.L."/>
            <person name="Wang Y."/>
            <person name="Zhao H.B."/>
            <person name="Yang W.F."/>
            <person name="Wang G.Y."/>
            <person name="Li Y.H."/>
            <person name="Zhan D.L."/>
            <person name="Shen Y.T."/>
            <person name="Niu Q.F."/>
            <person name="Chang L."/>
            <person name="Qiu J."/>
            <person name="Zhao L."/>
            <person name="Xie H.B."/>
            <person name="Fu W.Y."/>
            <person name="Jin J."/>
            <person name="Li X.W."/>
            <person name="Jiao Y."/>
            <person name="Zhou C.C."/>
            <person name="Tu T."/>
            <person name="Chai C.Y."/>
            <person name="Gao J.L."/>
            <person name="Fan L.J."/>
            <person name="van de Weg E."/>
            <person name="Wang J.Y."/>
            <person name="Gao Z.S."/>
        </authorList>
    </citation>
    <scope>NUCLEOTIDE SEQUENCE [LARGE SCALE GENOMIC DNA]</scope>
    <source>
        <tissue evidence="4">Leaves</tissue>
    </source>
</reference>
<organism evidence="4 5">
    <name type="scientific">Morella rubra</name>
    <name type="common">Chinese bayberry</name>
    <dbReference type="NCBI Taxonomy" id="262757"/>
    <lineage>
        <taxon>Eukaryota</taxon>
        <taxon>Viridiplantae</taxon>
        <taxon>Streptophyta</taxon>
        <taxon>Embryophyta</taxon>
        <taxon>Tracheophyta</taxon>
        <taxon>Spermatophyta</taxon>
        <taxon>Magnoliopsida</taxon>
        <taxon>eudicotyledons</taxon>
        <taxon>Gunneridae</taxon>
        <taxon>Pentapetalae</taxon>
        <taxon>rosids</taxon>
        <taxon>fabids</taxon>
        <taxon>Fagales</taxon>
        <taxon>Myricaceae</taxon>
        <taxon>Morella</taxon>
    </lineage>
</organism>
<keyword evidence="1" id="KW-0611">Plant defense</keyword>
<sequence length="473" mass="52935">MLYLDGCLSIQNIPEIECRMEYMESIYLQETAIKELPSSIGYLTQLRDLHLGGCKNLMQLPSSILQLQHLEVLSLENCSKLVKLSRNDQEKRQSILLSVVSTEECETPSASELPLLPSPTNPSLLDHGCSSTVFPKLENLSLKNCVLSASDFLVILNCFSTLESINLSGSKLVSLPTCIKRFVELKILILESCTQLREILELPPNIEEVYASECMSLESFPEVVTKYQYNKCELRALSWIDLSGCNKMHVNIGNHVTNPSLDEESLKGLSGGIIIPGNRLPDWFNHRKESLNNDSREINIDVPLYLGKIRGIPFCAVIGPVVANPADWAPIPNIGVEIVGDGVQVVRYPVDLMGSDHTWLEYVLESLDPKGGNLRVRFYTDSNSVFFKSCGVHLLHKNEVNVNDQPGLLHEDVDVLENPPKLMDSIQFSKRPHSEDYYSSDDNWYPPQKRRSSTKTSDSDGSLLSESHLSQSN</sequence>
<dbReference type="EMBL" id="RXIC02000149">
    <property type="protein sequence ID" value="KAB1200559.1"/>
    <property type="molecule type" value="Genomic_DNA"/>
</dbReference>
<evidence type="ECO:0000313" key="5">
    <source>
        <dbReference type="Proteomes" id="UP000516437"/>
    </source>
</evidence>
<dbReference type="Proteomes" id="UP000516437">
    <property type="component" value="Unassembled WGS sequence"/>
</dbReference>
<evidence type="ECO:0000259" key="3">
    <source>
        <dbReference type="Pfam" id="PF23286"/>
    </source>
</evidence>
<dbReference type="PANTHER" id="PTHR16083">
    <property type="entry name" value="LEUCINE RICH REPEAT CONTAINING PROTEIN"/>
    <property type="match status" value="1"/>
</dbReference>
<protein>
    <submittedName>
        <fullName evidence="4">TMV resistance protein N</fullName>
    </submittedName>
</protein>
<accession>A0A6A1UJX2</accession>
<feature type="domain" description="Disease resistance protein RPS4B/Roq1-like leucine-rich repeats" evidence="3">
    <location>
        <begin position="2"/>
        <end position="83"/>
    </location>
</feature>
<feature type="domain" description="Disease resistance protein RPS4B/Roq1-like leucine-rich repeats" evidence="3">
    <location>
        <begin position="129"/>
        <end position="220"/>
    </location>
</feature>
<dbReference type="InterPro" id="IPR032675">
    <property type="entry name" value="LRR_dom_sf"/>
</dbReference>
<evidence type="ECO:0000256" key="1">
    <source>
        <dbReference type="ARBA" id="ARBA00022821"/>
    </source>
</evidence>